<name>A0A839SCK8_9SPHI</name>
<keyword evidence="3" id="KW-1185">Reference proteome</keyword>
<evidence type="ECO:0000259" key="1">
    <source>
        <dbReference type="Pfam" id="PF12867"/>
    </source>
</evidence>
<dbReference type="Proteomes" id="UP000539265">
    <property type="component" value="Unassembled WGS sequence"/>
</dbReference>
<feature type="domain" description="DinB-like" evidence="1">
    <location>
        <begin position="42"/>
        <end position="170"/>
    </location>
</feature>
<dbReference type="Pfam" id="PF12867">
    <property type="entry name" value="DinB_2"/>
    <property type="match status" value="1"/>
</dbReference>
<dbReference type="InterPro" id="IPR034660">
    <property type="entry name" value="DinB/YfiT-like"/>
</dbReference>
<dbReference type="AlphaFoldDB" id="A0A839SCK8"/>
<organism evidence="2 3">
    <name type="scientific">Mucilaginibacter gotjawali</name>
    <dbReference type="NCBI Taxonomy" id="1550579"/>
    <lineage>
        <taxon>Bacteria</taxon>
        <taxon>Pseudomonadati</taxon>
        <taxon>Bacteroidota</taxon>
        <taxon>Sphingobacteriia</taxon>
        <taxon>Sphingobacteriales</taxon>
        <taxon>Sphingobacteriaceae</taxon>
        <taxon>Mucilaginibacter</taxon>
    </lineage>
</organism>
<gene>
    <name evidence="2" type="ORF">FHS11_001469</name>
</gene>
<dbReference type="OrthoDB" id="9793216at2"/>
<proteinExistence type="predicted"/>
<dbReference type="EMBL" id="JACHWX010000003">
    <property type="protein sequence ID" value="MBB3055052.1"/>
    <property type="molecule type" value="Genomic_DNA"/>
</dbReference>
<sequence length="177" mass="20481">MRIIPKPLEGEYPPYAIMYINLLPDDGQVLKHMHDNFIAVKQLIYSLPEETLYHRYAAGKWSIKEVLVHIVDDERIFAYRALRFARGEQQNLIGFDQDQYAALSKANERDLDNIFEEYEAVRRSTIALFNGFPEDSLTRMGKGTGSFNGATVRALAYHIAGHEQHHINLIKELYLNR</sequence>
<accession>A0A839SCK8</accession>
<evidence type="ECO:0000313" key="3">
    <source>
        <dbReference type="Proteomes" id="UP000539265"/>
    </source>
</evidence>
<dbReference type="SUPFAM" id="SSF109854">
    <property type="entry name" value="DinB/YfiT-like putative metalloenzymes"/>
    <property type="match status" value="1"/>
</dbReference>
<dbReference type="InterPro" id="IPR024775">
    <property type="entry name" value="DinB-like"/>
</dbReference>
<reference evidence="2" key="1">
    <citation type="submission" date="2020-08" db="EMBL/GenBank/DDBJ databases">
        <title>Genomic Encyclopedia of Type Strains, Phase III (KMG-III): the genomes of soil and plant-associated and newly described type strains.</title>
        <authorList>
            <person name="Whitman W."/>
        </authorList>
    </citation>
    <scope>NUCLEOTIDE SEQUENCE [LARGE SCALE GENOMIC DNA]</scope>
    <source>
        <strain evidence="2">CECT 8628</strain>
    </source>
</reference>
<dbReference type="Gene3D" id="1.20.120.450">
    <property type="entry name" value="dinb family like domain"/>
    <property type="match status" value="1"/>
</dbReference>
<protein>
    <submittedName>
        <fullName evidence="2">Damage-inducible protein DinB</fullName>
    </submittedName>
</protein>
<evidence type="ECO:0000313" key="2">
    <source>
        <dbReference type="EMBL" id="MBB3055052.1"/>
    </source>
</evidence>
<dbReference type="RefSeq" id="WP_096355062.1">
    <property type="nucleotide sequence ID" value="NZ_AP017313.1"/>
</dbReference>
<comment type="caution">
    <text evidence="2">The sequence shown here is derived from an EMBL/GenBank/DDBJ whole genome shotgun (WGS) entry which is preliminary data.</text>
</comment>